<reference evidence="2 3" key="2">
    <citation type="submission" date="2013-03" db="EMBL/GenBank/DDBJ databases">
        <title>Diversity in Clostridium botulinum.</title>
        <authorList>
            <person name="Timme R.E."/>
            <person name="Allard M."/>
            <person name="Luo Y."/>
            <person name="Strain E."/>
            <person name="Gonzalez-Escalona N."/>
            <person name="Brown E."/>
        </authorList>
    </citation>
    <scope>NUCLEOTIDE SEQUENCE [LARGE SCALE GENOMIC DNA]</scope>
    <source>
        <strain evidence="2 3">CFSAN001627</strain>
    </source>
</reference>
<gene>
    <name evidence="2" type="ORF">CFSAN001627_17808</name>
</gene>
<proteinExistence type="predicted"/>
<feature type="non-terminal residue" evidence="2">
    <location>
        <position position="42"/>
    </location>
</feature>
<keyword evidence="1" id="KW-0472">Membrane</keyword>
<dbReference type="AlphaFoldDB" id="M1ZVL2"/>
<sequence length="42" mass="4979">MSSNVKEKTHPKGFWLICFTILWERFSYYGLTSLVILYFTAS</sequence>
<keyword evidence="1" id="KW-1133">Transmembrane helix</keyword>
<accession>M1ZVL2</accession>
<comment type="caution">
    <text evidence="2">The sequence shown here is derived from an EMBL/GenBank/DDBJ whole genome shotgun (WGS) entry which is preliminary data.</text>
</comment>
<protein>
    <submittedName>
        <fullName evidence="2">Amino acid/peptide transporter</fullName>
    </submittedName>
</protein>
<reference evidence="2 3" key="1">
    <citation type="submission" date="2012-10" db="EMBL/GenBank/DDBJ databases">
        <authorList>
            <person name="Strain E.A."/>
            <person name="Brown E."/>
            <person name="Allard M.W."/>
            <person name="Gonzalez-Escalona N."/>
            <person name="Timme R."/>
        </authorList>
    </citation>
    <scope>NUCLEOTIDE SEQUENCE [LARGE SCALE GENOMIC DNA]</scope>
    <source>
        <strain evidence="2 3">CFSAN001627</strain>
    </source>
</reference>
<feature type="transmembrane region" description="Helical" evidence="1">
    <location>
        <begin position="14"/>
        <end position="39"/>
    </location>
</feature>
<evidence type="ECO:0000313" key="3">
    <source>
        <dbReference type="Proteomes" id="UP000011944"/>
    </source>
</evidence>
<organism evidence="2 3">
    <name type="scientific">Clostridium botulinum CFSAN001627</name>
    <dbReference type="NCBI Taxonomy" id="1232189"/>
    <lineage>
        <taxon>Bacteria</taxon>
        <taxon>Bacillati</taxon>
        <taxon>Bacillota</taxon>
        <taxon>Clostridia</taxon>
        <taxon>Eubacteriales</taxon>
        <taxon>Clostridiaceae</taxon>
        <taxon>Clostridium</taxon>
    </lineage>
</organism>
<dbReference type="Gene3D" id="1.20.1250.20">
    <property type="entry name" value="MFS general substrate transporter like domains"/>
    <property type="match status" value="1"/>
</dbReference>
<dbReference type="InterPro" id="IPR036259">
    <property type="entry name" value="MFS_trans_sf"/>
</dbReference>
<dbReference type="EMBL" id="AMXI01001082">
    <property type="protein sequence ID" value="EKN40710.1"/>
    <property type="molecule type" value="Genomic_DNA"/>
</dbReference>
<keyword evidence="1" id="KW-0812">Transmembrane</keyword>
<evidence type="ECO:0000313" key="2">
    <source>
        <dbReference type="EMBL" id="EKN40710.1"/>
    </source>
</evidence>
<evidence type="ECO:0000256" key="1">
    <source>
        <dbReference type="SAM" id="Phobius"/>
    </source>
</evidence>
<name>M1ZVL2_CLOBO</name>
<dbReference type="Proteomes" id="UP000011944">
    <property type="component" value="Unassembled WGS sequence"/>
</dbReference>